<proteinExistence type="predicted"/>
<keyword evidence="4" id="KW-1185">Reference proteome</keyword>
<keyword evidence="2" id="KW-0472">Membrane</keyword>
<accession>A0A6M6JTJ6</accession>
<feature type="transmembrane region" description="Helical" evidence="2">
    <location>
        <begin position="124"/>
        <end position="151"/>
    </location>
</feature>
<dbReference type="PANTHER" id="PTHR31272:SF4">
    <property type="entry name" value="CYTOCHROME C-TYPE BIOGENESIS PROTEIN HI_1454-RELATED"/>
    <property type="match status" value="1"/>
</dbReference>
<dbReference type="KEGG" id="pbro:HOP40_34990"/>
<dbReference type="PANTHER" id="PTHR31272">
    <property type="entry name" value="CYTOCHROME C-TYPE BIOGENESIS PROTEIN HI_1454-RELATED"/>
    <property type="match status" value="1"/>
</dbReference>
<sequence length="313" mass="31476">MLTTLAFAFGAGMISTVNPCGFAMLPAFLAYYLGSTDTSATLPRKIAGGLRTGLAVSAGFVAVFTVVGILVAAGLRFLIGAVPWAAVVIGAVLVVVGVMLLLGRHLSVRINANPMLRPGDGPRSMVAFGAAYAVASLSCTLAVLLAVIGSALAGSSVVLLLGVFLAYGAGAATILMLLSVSTALASGALERGMRRMAKVVNRVAGAVLALSGLYLIAYWAPVLLSGRPVSSVSGSTSGISGWLQALVAGNIGLLTVLATVAVGAALLTVLVTRLRRRGPAPTGTGDEAACCPTDTEPSEATPERAAATLPEQR</sequence>
<name>A0A6M6JTJ6_9PSEU</name>
<evidence type="ECO:0000256" key="1">
    <source>
        <dbReference type="SAM" id="MobiDB-lite"/>
    </source>
</evidence>
<feature type="transmembrane region" description="Helical" evidence="2">
    <location>
        <begin position="81"/>
        <end position="103"/>
    </location>
</feature>
<feature type="transmembrane region" description="Helical" evidence="2">
    <location>
        <begin position="241"/>
        <end position="271"/>
    </location>
</feature>
<dbReference type="AlphaFoldDB" id="A0A6M6JTJ6"/>
<geneLocation type="plasmid" evidence="3 4">
    <name>unnamed1</name>
</geneLocation>
<feature type="transmembrane region" description="Helical" evidence="2">
    <location>
        <begin position="157"/>
        <end position="178"/>
    </location>
</feature>
<feature type="transmembrane region" description="Helical" evidence="2">
    <location>
        <begin position="6"/>
        <end position="33"/>
    </location>
</feature>
<keyword evidence="2" id="KW-1133">Transmembrane helix</keyword>
<evidence type="ECO:0000313" key="4">
    <source>
        <dbReference type="Proteomes" id="UP000505377"/>
    </source>
</evidence>
<organism evidence="3 4">
    <name type="scientific">Pseudonocardia broussonetiae</name>
    <dbReference type="NCBI Taxonomy" id="2736640"/>
    <lineage>
        <taxon>Bacteria</taxon>
        <taxon>Bacillati</taxon>
        <taxon>Actinomycetota</taxon>
        <taxon>Actinomycetes</taxon>
        <taxon>Pseudonocardiales</taxon>
        <taxon>Pseudonocardiaceae</taxon>
        <taxon>Pseudonocardia</taxon>
    </lineage>
</organism>
<gene>
    <name evidence="3" type="ORF">HOP40_34990</name>
</gene>
<dbReference type="Proteomes" id="UP000505377">
    <property type="component" value="Plasmid unnamed1"/>
</dbReference>
<dbReference type="InterPro" id="IPR051790">
    <property type="entry name" value="Cytochrome_c-biogenesis_DsbD"/>
</dbReference>
<feature type="transmembrane region" description="Helical" evidence="2">
    <location>
        <begin position="54"/>
        <end position="75"/>
    </location>
</feature>
<dbReference type="RefSeq" id="WP_172170034.1">
    <property type="nucleotide sequence ID" value="NZ_CP053565.1"/>
</dbReference>
<feature type="transmembrane region" description="Helical" evidence="2">
    <location>
        <begin position="199"/>
        <end position="221"/>
    </location>
</feature>
<keyword evidence="2" id="KW-0812">Transmembrane</keyword>
<feature type="region of interest" description="Disordered" evidence="1">
    <location>
        <begin position="278"/>
        <end position="313"/>
    </location>
</feature>
<evidence type="ECO:0000256" key="2">
    <source>
        <dbReference type="SAM" id="Phobius"/>
    </source>
</evidence>
<protein>
    <submittedName>
        <fullName evidence="3">Cytochrome c biogenesis protein CcdA</fullName>
    </submittedName>
</protein>
<dbReference type="EMBL" id="CP053565">
    <property type="protein sequence ID" value="QJY51188.1"/>
    <property type="molecule type" value="Genomic_DNA"/>
</dbReference>
<evidence type="ECO:0000313" key="3">
    <source>
        <dbReference type="EMBL" id="QJY51188.1"/>
    </source>
</evidence>
<reference evidence="3 4" key="1">
    <citation type="submission" date="2020-05" db="EMBL/GenBank/DDBJ databases">
        <authorList>
            <person name="Mo P."/>
        </authorList>
    </citation>
    <scope>NUCLEOTIDE SEQUENCE [LARGE SCALE GENOMIC DNA]</scope>
    <source>
        <strain evidence="3 4">Gen01</strain>
        <plasmid evidence="3 4">unnamed1</plasmid>
    </source>
</reference>
<keyword evidence="3" id="KW-0614">Plasmid</keyword>